<dbReference type="EMBL" id="AM398681">
    <property type="protein sequence ID" value="CAL42733.1"/>
    <property type="molecule type" value="Genomic_DNA"/>
</dbReference>
<name>A6GXB0_FLAPJ</name>
<proteinExistence type="predicted"/>
<evidence type="ECO:0000313" key="1">
    <source>
        <dbReference type="EMBL" id="CAL42733.1"/>
    </source>
</evidence>
<dbReference type="RefSeq" id="WP_011962789.1">
    <property type="nucleotide sequence ID" value="NC_009613.3"/>
</dbReference>
<dbReference type="eggNOG" id="ENOG502ZFDW">
    <property type="taxonomic scope" value="Bacteria"/>
</dbReference>
<accession>A6GXB0</accession>
<evidence type="ECO:0000313" key="2">
    <source>
        <dbReference type="Proteomes" id="UP000006394"/>
    </source>
</evidence>
<dbReference type="KEGG" id="fps:FP0628"/>
<organism evidence="1 2">
    <name type="scientific">Flavobacterium psychrophilum (strain ATCC 49511 / DSM 21280 / CIP 103535 / JIP02/86)</name>
    <dbReference type="NCBI Taxonomy" id="402612"/>
    <lineage>
        <taxon>Bacteria</taxon>
        <taxon>Pseudomonadati</taxon>
        <taxon>Bacteroidota</taxon>
        <taxon>Flavobacteriia</taxon>
        <taxon>Flavobacteriales</taxon>
        <taxon>Flavobacteriaceae</taxon>
        <taxon>Flavobacterium</taxon>
    </lineage>
</organism>
<protein>
    <submittedName>
        <fullName evidence="1">Uncharacterized protein</fullName>
    </submittedName>
</protein>
<dbReference type="Proteomes" id="UP000006394">
    <property type="component" value="Chromosome"/>
</dbReference>
<gene>
    <name evidence="1" type="ordered locus">FP0628</name>
</gene>
<reference evidence="1 2" key="1">
    <citation type="journal article" date="2007" name="Nat. Biotechnol.">
        <title>Complete genome sequence of the fish pathogen Flavobacterium psychrophilum.</title>
        <authorList>
            <person name="Duchaud E."/>
            <person name="Boussaha M."/>
            <person name="Loux V."/>
            <person name="Bernardet J.F."/>
            <person name="Michel C."/>
            <person name="Kerouault B."/>
            <person name="Mondot S."/>
            <person name="Nicolas P."/>
            <person name="Bossy R."/>
            <person name="Caron C."/>
            <person name="Bessieres P."/>
            <person name="Gibrat J.F."/>
            <person name="Claverol S."/>
            <person name="Dumetz F."/>
            <person name="Le Henaff M."/>
            <person name="Benmansour A."/>
        </authorList>
    </citation>
    <scope>NUCLEOTIDE SEQUENCE [LARGE SCALE GENOMIC DNA]</scope>
    <source>
        <strain evidence="2">ATCC 49511 / DSM 21280 / CIP 103535 / JIP02/86</strain>
    </source>
</reference>
<dbReference type="AlphaFoldDB" id="A6GXB0"/>
<dbReference type="EnsemblBacteria" id="CAL42733">
    <property type="protein sequence ID" value="CAL42733"/>
    <property type="gene ID" value="FP0628"/>
</dbReference>
<sequence>MKYTTGKTDYKAIAEAIGKLKTLKEKLQYYNDNYQILILRNVSRSLNAKIIYYNDYTVYCTCKDCESKFLITDFEVYRDFVNNQTDAIVKYFNETTNYKAKLEYYYKLNDGYPQKTKLVLKYVPNSKDDVKDYYNLKEASIDVTPQNEIEFNILLDLKKSIILNSENNQKPQRTPIHKGTEYYNASRFIYENRVDEVTNYLELIVDENDRKDLIKKYLDSVNLDKIDFEKIKIKRKFTYEFLNYEILKIANKIIQKINYDEVVNTTIFFEVENYLLALETIKFKKHLNSLLLLIPQQNQTDGVTSFTKNNFDPENAKPKKVYDYFKKELVDAGYLSLEDLEKYLIMAFQDKTVPAEKFSFAKKIKVKDARDIFYRYYTVIAKAGNDNKMKYAELLGNYFTGFTAKKVFDNFAK</sequence>
<dbReference type="HOGENOM" id="CLU_665243_0_0_10"/>
<dbReference type="GeneID" id="66552693"/>
<keyword evidence="2" id="KW-1185">Reference proteome</keyword>
<dbReference type="STRING" id="402612.FP0628"/>
<dbReference type="PATRIC" id="fig|402612.5.peg.644"/>
<dbReference type="OrthoDB" id="353160at117743"/>